<feature type="compositionally biased region" description="Polar residues" evidence="1">
    <location>
        <begin position="21"/>
        <end position="42"/>
    </location>
</feature>
<evidence type="ECO:0000256" key="1">
    <source>
        <dbReference type="SAM" id="MobiDB-lite"/>
    </source>
</evidence>
<gene>
    <name evidence="2" type="ORF">CYMTET_7914</name>
</gene>
<feature type="region of interest" description="Disordered" evidence="1">
    <location>
        <begin position="158"/>
        <end position="292"/>
    </location>
</feature>
<keyword evidence="3" id="KW-1185">Reference proteome</keyword>
<sequence>AQHPLASGASGLGPSSHGSSQHASPQPLASGTHGTDPSNTASEDAPQDVSNGIVIVDEDDEQQAPLAYPPGLMTFARREMIERSLKVSYETGQPYPNTKDKPHYDKYKLEWIGRKTLPGGDTLRRHYEAAQYHPRCYTVPQAHGALAGASGIPMSTSLQEDAQAQTTHKAPPVATETAPADASSAQQGAAPETPRPQEAPAAQQAPAATQAAPAGVSSAQQGAAPEEDAQAQTTHKAPPVATETAPADASSAQQGAAPETPRPQEAPGAQQAPAATQAAPAGVSSAQQGAAPEALLESAGVLVLC</sequence>
<feature type="compositionally biased region" description="Low complexity" evidence="1">
    <location>
        <begin position="189"/>
        <end position="214"/>
    </location>
</feature>
<evidence type="ECO:0000313" key="3">
    <source>
        <dbReference type="Proteomes" id="UP001190700"/>
    </source>
</evidence>
<dbReference type="EMBL" id="LGRX02002287">
    <property type="protein sequence ID" value="KAK3284434.1"/>
    <property type="molecule type" value="Genomic_DNA"/>
</dbReference>
<feature type="compositionally biased region" description="Low complexity" evidence="1">
    <location>
        <begin position="263"/>
        <end position="281"/>
    </location>
</feature>
<name>A0AAE0LGZ7_9CHLO</name>
<dbReference type="Proteomes" id="UP001190700">
    <property type="component" value="Unassembled WGS sequence"/>
</dbReference>
<feature type="region of interest" description="Disordered" evidence="1">
    <location>
        <begin position="1"/>
        <end position="70"/>
    </location>
</feature>
<feature type="non-terminal residue" evidence="2">
    <location>
        <position position="1"/>
    </location>
</feature>
<feature type="compositionally biased region" description="Polar residues" evidence="1">
    <location>
        <begin position="158"/>
        <end position="168"/>
    </location>
</feature>
<protein>
    <submittedName>
        <fullName evidence="2">Uncharacterized protein</fullName>
    </submittedName>
</protein>
<feature type="compositionally biased region" description="Low complexity" evidence="1">
    <location>
        <begin position="1"/>
        <end position="20"/>
    </location>
</feature>
<organism evidence="2 3">
    <name type="scientific">Cymbomonas tetramitiformis</name>
    <dbReference type="NCBI Taxonomy" id="36881"/>
    <lineage>
        <taxon>Eukaryota</taxon>
        <taxon>Viridiplantae</taxon>
        <taxon>Chlorophyta</taxon>
        <taxon>Pyramimonadophyceae</taxon>
        <taxon>Pyramimonadales</taxon>
        <taxon>Pyramimonadaceae</taxon>
        <taxon>Cymbomonas</taxon>
    </lineage>
</organism>
<proteinExistence type="predicted"/>
<reference evidence="2 3" key="1">
    <citation type="journal article" date="2015" name="Genome Biol. Evol.">
        <title>Comparative Genomics of a Bacterivorous Green Alga Reveals Evolutionary Causalities and Consequences of Phago-Mixotrophic Mode of Nutrition.</title>
        <authorList>
            <person name="Burns J.A."/>
            <person name="Paasch A."/>
            <person name="Narechania A."/>
            <person name="Kim E."/>
        </authorList>
    </citation>
    <scope>NUCLEOTIDE SEQUENCE [LARGE SCALE GENOMIC DNA]</scope>
    <source>
        <strain evidence="2 3">PLY_AMNH</strain>
    </source>
</reference>
<comment type="caution">
    <text evidence="2">The sequence shown here is derived from an EMBL/GenBank/DDBJ whole genome shotgun (WGS) entry which is preliminary data.</text>
</comment>
<dbReference type="AlphaFoldDB" id="A0AAE0LGZ7"/>
<accession>A0AAE0LGZ7</accession>
<evidence type="ECO:0000313" key="2">
    <source>
        <dbReference type="EMBL" id="KAK3284434.1"/>
    </source>
</evidence>